<reference evidence="1 2" key="1">
    <citation type="journal article" date="2021" name="Nat. Commun.">
        <title>Genetic determinants of endophytism in the Arabidopsis root mycobiome.</title>
        <authorList>
            <person name="Mesny F."/>
            <person name="Miyauchi S."/>
            <person name="Thiergart T."/>
            <person name="Pickel B."/>
            <person name="Atanasova L."/>
            <person name="Karlsson M."/>
            <person name="Huettel B."/>
            <person name="Barry K.W."/>
            <person name="Haridas S."/>
            <person name="Chen C."/>
            <person name="Bauer D."/>
            <person name="Andreopoulos W."/>
            <person name="Pangilinan J."/>
            <person name="LaButti K."/>
            <person name="Riley R."/>
            <person name="Lipzen A."/>
            <person name="Clum A."/>
            <person name="Drula E."/>
            <person name="Henrissat B."/>
            <person name="Kohler A."/>
            <person name="Grigoriev I.V."/>
            <person name="Martin F.M."/>
            <person name="Hacquard S."/>
        </authorList>
    </citation>
    <scope>NUCLEOTIDE SEQUENCE [LARGE SCALE GENOMIC DNA]</scope>
    <source>
        <strain evidence="1 2">MPI-SDFR-AT-0079</strain>
    </source>
</reference>
<evidence type="ECO:0000313" key="1">
    <source>
        <dbReference type="EMBL" id="KAH6649754.1"/>
    </source>
</evidence>
<name>A0ACB7PLL1_9PEZI</name>
<organism evidence="1 2">
    <name type="scientific">Chaetomium tenue</name>
    <dbReference type="NCBI Taxonomy" id="1854479"/>
    <lineage>
        <taxon>Eukaryota</taxon>
        <taxon>Fungi</taxon>
        <taxon>Dikarya</taxon>
        <taxon>Ascomycota</taxon>
        <taxon>Pezizomycotina</taxon>
        <taxon>Sordariomycetes</taxon>
        <taxon>Sordariomycetidae</taxon>
        <taxon>Sordariales</taxon>
        <taxon>Chaetomiaceae</taxon>
        <taxon>Chaetomium</taxon>
    </lineage>
</organism>
<dbReference type="Proteomes" id="UP000724584">
    <property type="component" value="Unassembled WGS sequence"/>
</dbReference>
<gene>
    <name evidence="1" type="ORF">F5144DRAFT_635897</name>
</gene>
<accession>A0ACB7PLL1</accession>
<comment type="caution">
    <text evidence="1">The sequence shown here is derived from an EMBL/GenBank/DDBJ whole genome shotgun (WGS) entry which is preliminary data.</text>
</comment>
<keyword evidence="2" id="KW-1185">Reference proteome</keyword>
<dbReference type="EMBL" id="JAGIZQ010000001">
    <property type="protein sequence ID" value="KAH6649754.1"/>
    <property type="molecule type" value="Genomic_DNA"/>
</dbReference>
<protein>
    <submittedName>
        <fullName evidence="1">Uncharacterized protein</fullName>
    </submittedName>
</protein>
<proteinExistence type="predicted"/>
<evidence type="ECO:0000313" key="2">
    <source>
        <dbReference type="Proteomes" id="UP000724584"/>
    </source>
</evidence>
<sequence length="703" mass="76250">MVGCANRVSGLKTAARLRQSGLKVKTTQAIDSNDWRKRTTGVSCPGEGIRMSKQSYDHNDDICIQVDLETDDSFSGPQYRYPKDKKAAWESVISAPVWQLPSSSPSTSGDDTKEAVKIQLKQVCPILTSVNGQGIALPNRFCFDVSAVDPQDAPSDLALGELKRLNGPAAFRRVSSEDSDEILVELQEMLSENRDTQNSAGSNLPESHHQPQETRAHPKHHGSTFAIPGAPVPETRPRHAGKGPSNEEEDRFQRMLNRLQNKNEPPPPARETTGPAASSRHIVDPAIVAMKLKDDPEPPSRSTQHELSAEAARKSFLTRLDRLHDSGQLGSIDSGYASNMPDRSSGDRRSRAGSRDEPRDIPKEHSVDDNQIKTLNPAAAEFKSAAPTDAAPWLSPKKLSRPPLANIFPEAMPSYTPLTVVREGIPSQRPQQTKPPAPTETTQKSRAIGNGTRTRATIPRPPSELALPINGMTPNGFPSASTLPHHVVAPMGLSATMSAAAFASPPFYNTIGNVPSTATLNAPISVSPLSLPAMNGFNTFPPGGGASVPGYAPGVTAGVNPCLPHTAPFIPGASLQSSIGPERKLDRPYFPVTVKPRDHDPVKQQMYEAYLEWRKANEPGYHMKCKMRQANRVMRQCQQKQEIPLASNLDNWKAIAEKAKAAVGAAAAAAAAEKRMWQESVREELRVKVRELSRDSQRVAAGV</sequence>